<dbReference type="InterPro" id="IPR032801">
    <property type="entry name" value="PXL2A/B/C"/>
</dbReference>
<dbReference type="PANTHER" id="PTHR28630:SF3">
    <property type="entry name" value="PEROXIREDOXIN-LIKE 2C"/>
    <property type="match status" value="1"/>
</dbReference>
<sequence length="327" mass="36211">MAGENDEDATVDKSLVVNVLHSLTKEVARLLESARKQAKDSLQDFASSNVNALGASIGLYCEAFLRLGVITRKALDEVLGRFYRYQEIQNAVEELDDLESDWNAFLKDTESQLSKGEAQSSLSIGSPGPCDIELKDARTGRPSTIGSYLSKGHVIVVLLRHFACLPCRDHVAQLQQRAEDIARWGGHILVVSFGSREGALQWLGITGCPFDMVVDEDRKVYSAMGLGRSISKVWHTSTITYYAEMKASGRTLPSKLENIEDDPTQMGGDLVVDRHGNTAFIHCSKTPPDRPAVDDLIKVLKDLRKDEEKSARQDFEDDGPPRKIFKS</sequence>
<evidence type="ECO:0000313" key="2">
    <source>
        <dbReference type="Proteomes" id="UP000887568"/>
    </source>
</evidence>
<name>A0A914A2P6_PATMI</name>
<accession>A0A914A2P6</accession>
<dbReference type="InterPro" id="IPR036249">
    <property type="entry name" value="Thioredoxin-like_sf"/>
</dbReference>
<dbReference type="OrthoDB" id="40334at2759"/>
<dbReference type="Gene3D" id="3.40.30.10">
    <property type="entry name" value="Glutaredoxin"/>
    <property type="match status" value="1"/>
</dbReference>
<dbReference type="SUPFAM" id="SSF52833">
    <property type="entry name" value="Thioredoxin-like"/>
    <property type="match status" value="1"/>
</dbReference>
<dbReference type="PANTHER" id="PTHR28630">
    <property type="match status" value="1"/>
</dbReference>
<dbReference type="Proteomes" id="UP000887568">
    <property type="component" value="Unplaced"/>
</dbReference>
<organism evidence="1 2">
    <name type="scientific">Patiria miniata</name>
    <name type="common">Bat star</name>
    <name type="synonym">Asterina miniata</name>
    <dbReference type="NCBI Taxonomy" id="46514"/>
    <lineage>
        <taxon>Eukaryota</taxon>
        <taxon>Metazoa</taxon>
        <taxon>Echinodermata</taxon>
        <taxon>Eleutherozoa</taxon>
        <taxon>Asterozoa</taxon>
        <taxon>Asteroidea</taxon>
        <taxon>Valvatacea</taxon>
        <taxon>Valvatida</taxon>
        <taxon>Asterinidae</taxon>
        <taxon>Patiria</taxon>
    </lineage>
</organism>
<evidence type="ECO:0000313" key="1">
    <source>
        <dbReference type="EnsemblMetazoa" id="XP_038057930.1"/>
    </source>
</evidence>
<dbReference type="Pfam" id="PF13911">
    <property type="entry name" value="AhpC-TSA_2"/>
    <property type="match status" value="1"/>
</dbReference>
<dbReference type="CDD" id="cd02970">
    <property type="entry name" value="PRX_like2"/>
    <property type="match status" value="1"/>
</dbReference>
<keyword evidence="2" id="KW-1185">Reference proteome</keyword>
<protein>
    <submittedName>
        <fullName evidence="1">Uncharacterized protein</fullName>
    </submittedName>
</protein>
<reference evidence="1" key="1">
    <citation type="submission" date="2022-11" db="UniProtKB">
        <authorList>
            <consortium name="EnsemblMetazoa"/>
        </authorList>
    </citation>
    <scope>IDENTIFICATION</scope>
</reference>
<proteinExistence type="predicted"/>
<dbReference type="GeneID" id="119729379"/>
<dbReference type="NCBIfam" id="NF040769">
    <property type="entry name" value="SelL_rel_redox"/>
    <property type="match status" value="1"/>
</dbReference>
<dbReference type="RefSeq" id="XP_038057930.1">
    <property type="nucleotide sequence ID" value="XM_038202002.1"/>
</dbReference>
<dbReference type="AlphaFoldDB" id="A0A914A2P6"/>
<dbReference type="EnsemblMetazoa" id="XM_038202002.1">
    <property type="protein sequence ID" value="XP_038057930.1"/>
    <property type="gene ID" value="LOC119729379"/>
</dbReference>